<evidence type="ECO:0000313" key="3">
    <source>
        <dbReference type="Proteomes" id="UP000295748"/>
    </source>
</evidence>
<evidence type="ECO:0008006" key="4">
    <source>
        <dbReference type="Google" id="ProtNLM"/>
    </source>
</evidence>
<keyword evidence="3" id="KW-1185">Reference proteome</keyword>
<evidence type="ECO:0000256" key="1">
    <source>
        <dbReference type="SAM" id="Phobius"/>
    </source>
</evidence>
<accession>A0ABX5ST63</accession>
<dbReference type="EMBL" id="CP038266">
    <property type="protein sequence ID" value="QBR88372.1"/>
    <property type="molecule type" value="Genomic_DNA"/>
</dbReference>
<name>A0ABX5ST63_9MICO</name>
<keyword evidence="1" id="KW-0812">Transmembrane</keyword>
<dbReference type="RefSeq" id="WP_135065122.1">
    <property type="nucleotide sequence ID" value="NZ_CP038266.1"/>
</dbReference>
<feature type="transmembrane region" description="Helical" evidence="1">
    <location>
        <begin position="48"/>
        <end position="71"/>
    </location>
</feature>
<evidence type="ECO:0000313" key="2">
    <source>
        <dbReference type="EMBL" id="QBR88372.1"/>
    </source>
</evidence>
<keyword evidence="1" id="KW-1133">Transmembrane helix</keyword>
<keyword evidence="1" id="KW-0472">Membrane</keyword>
<sequence>MEQMTLDDLLARSGSLTEQSTRVDALAAEMAREITTEVRRPWWRPRSAVATVTLAGVLIVGAGAAVAVPLLNDWWMWVPSDDLSFRSEPIAVDGAVVTCETQLRALADGKTAGDDSIERLQAARAWLRSVDLASFADEAREIREIGGVGNGPPELADSMALAIAIGLEMQERGLTGGGVKLDSSTNCPPEVFDE</sequence>
<protein>
    <recommendedName>
        <fullName evidence="4">DUF5667 domain-containing protein</fullName>
    </recommendedName>
</protein>
<dbReference type="Proteomes" id="UP000295748">
    <property type="component" value="Chromosome"/>
</dbReference>
<reference evidence="2 3" key="1">
    <citation type="submission" date="2019-03" db="EMBL/GenBank/DDBJ databases">
        <authorList>
            <person name="Dong K."/>
        </authorList>
    </citation>
    <scope>NUCLEOTIDE SEQUENCE [LARGE SCALE GENOMIC DNA]</scope>
    <source>
        <strain evidence="3">dk512</strain>
    </source>
</reference>
<organism evidence="2 3">
    <name type="scientific">Microbacterium wangchenii</name>
    <dbReference type="NCBI Taxonomy" id="2541726"/>
    <lineage>
        <taxon>Bacteria</taxon>
        <taxon>Bacillati</taxon>
        <taxon>Actinomycetota</taxon>
        <taxon>Actinomycetes</taxon>
        <taxon>Micrococcales</taxon>
        <taxon>Microbacteriaceae</taxon>
        <taxon>Microbacterium</taxon>
    </lineage>
</organism>
<gene>
    <name evidence="2" type="ORF">E4K62_06520</name>
</gene>
<proteinExistence type="predicted"/>